<dbReference type="Proteomes" id="UP000694569">
    <property type="component" value="Unplaced"/>
</dbReference>
<keyword evidence="1" id="KW-0547">Nucleotide-binding</keyword>
<reference evidence="5" key="1">
    <citation type="submission" date="2025-08" db="UniProtKB">
        <authorList>
            <consortium name="Ensembl"/>
        </authorList>
    </citation>
    <scope>IDENTIFICATION</scope>
</reference>
<dbReference type="SUPFAM" id="SSF52540">
    <property type="entry name" value="P-loop containing nucleoside triphosphate hydrolases"/>
    <property type="match status" value="1"/>
</dbReference>
<dbReference type="GO" id="GO:0003924">
    <property type="term" value="F:GTPase activity"/>
    <property type="evidence" value="ECO:0007669"/>
    <property type="project" value="InterPro"/>
</dbReference>
<dbReference type="AlphaFoldDB" id="A0A8C5WHS2"/>
<dbReference type="InterPro" id="IPR015894">
    <property type="entry name" value="Guanylate-bd_N"/>
</dbReference>
<organism evidence="5 6">
    <name type="scientific">Leptobrachium leishanense</name>
    <name type="common">Leishan spiny toad</name>
    <dbReference type="NCBI Taxonomy" id="445787"/>
    <lineage>
        <taxon>Eukaryota</taxon>
        <taxon>Metazoa</taxon>
        <taxon>Chordata</taxon>
        <taxon>Craniata</taxon>
        <taxon>Vertebrata</taxon>
        <taxon>Euteleostomi</taxon>
        <taxon>Amphibia</taxon>
        <taxon>Batrachia</taxon>
        <taxon>Anura</taxon>
        <taxon>Pelobatoidea</taxon>
        <taxon>Megophryidae</taxon>
        <taxon>Leptobrachium</taxon>
    </lineage>
</organism>
<dbReference type="InterPro" id="IPR027417">
    <property type="entry name" value="P-loop_NTPase"/>
</dbReference>
<sequence>AASETMSTLMSEPVCLIENDETNQLVINKEALQILTSITEPLVVVAIVGKYRTGKSYLMNNLAGRKKGESHLHKLYKIVPSGQK</sequence>
<dbReference type="Ensembl" id="ENSLLET00000040844.1">
    <property type="protein sequence ID" value="ENSLLEP00000039264.1"/>
    <property type="gene ID" value="ENSLLEG00000024943.1"/>
</dbReference>
<keyword evidence="6" id="KW-1185">Reference proteome</keyword>
<reference evidence="5" key="2">
    <citation type="submission" date="2025-09" db="UniProtKB">
        <authorList>
            <consortium name="Ensembl"/>
        </authorList>
    </citation>
    <scope>IDENTIFICATION</scope>
</reference>
<name>A0A8C5WHS2_9ANUR</name>
<feature type="domain" description="GB1/RHD3-type G" evidence="4">
    <location>
        <begin position="39"/>
        <end position="84"/>
    </location>
</feature>
<dbReference type="Gene3D" id="3.40.50.300">
    <property type="entry name" value="P-loop containing nucleotide triphosphate hydrolases"/>
    <property type="match status" value="1"/>
</dbReference>
<evidence type="ECO:0000256" key="1">
    <source>
        <dbReference type="ARBA" id="ARBA00022741"/>
    </source>
</evidence>
<accession>A0A8C5WHS2</accession>
<dbReference type="Pfam" id="PF02263">
    <property type="entry name" value="GBP"/>
    <property type="match status" value="1"/>
</dbReference>
<dbReference type="PROSITE" id="PS51715">
    <property type="entry name" value="G_GB1_RHD3"/>
    <property type="match status" value="1"/>
</dbReference>
<proteinExistence type="inferred from homology"/>
<evidence type="ECO:0000313" key="5">
    <source>
        <dbReference type="Ensembl" id="ENSLLEP00000039264.1"/>
    </source>
</evidence>
<evidence type="ECO:0000256" key="2">
    <source>
        <dbReference type="ARBA" id="ARBA00023134"/>
    </source>
</evidence>
<dbReference type="GeneTree" id="ENSGT00940000162297"/>
<evidence type="ECO:0000256" key="3">
    <source>
        <dbReference type="PROSITE-ProRule" id="PRU01052"/>
    </source>
</evidence>
<dbReference type="PANTHER" id="PTHR10751">
    <property type="entry name" value="GUANYLATE BINDING PROTEIN"/>
    <property type="match status" value="1"/>
</dbReference>
<dbReference type="InterPro" id="IPR030386">
    <property type="entry name" value="G_GB1_RHD3_dom"/>
</dbReference>
<keyword evidence="2" id="KW-0342">GTP-binding</keyword>
<protein>
    <recommendedName>
        <fullName evidence="4">GB1/RHD3-type G domain-containing protein</fullName>
    </recommendedName>
</protein>
<dbReference type="OrthoDB" id="2135133at2759"/>
<dbReference type="GO" id="GO:0005525">
    <property type="term" value="F:GTP binding"/>
    <property type="evidence" value="ECO:0007669"/>
    <property type="project" value="UniProtKB-KW"/>
</dbReference>
<evidence type="ECO:0000259" key="4">
    <source>
        <dbReference type="PROSITE" id="PS51715"/>
    </source>
</evidence>
<comment type="similarity">
    <text evidence="3">Belongs to the TRAFAC class dynamin-like GTPase superfamily. GB1/RHD3 GTPase family.</text>
</comment>
<evidence type="ECO:0000313" key="6">
    <source>
        <dbReference type="Proteomes" id="UP000694569"/>
    </source>
</evidence>